<gene>
    <name evidence="2" type="ORF">J3U87_26000</name>
</gene>
<dbReference type="Gene3D" id="1.10.10.10">
    <property type="entry name" value="Winged helix-like DNA-binding domain superfamily/Winged helix DNA-binding domain"/>
    <property type="match status" value="1"/>
</dbReference>
<dbReference type="GO" id="GO:0006352">
    <property type="term" value="P:DNA-templated transcription initiation"/>
    <property type="evidence" value="ECO:0007669"/>
    <property type="project" value="InterPro"/>
</dbReference>
<keyword evidence="3" id="KW-1185">Reference proteome</keyword>
<feature type="domain" description="RNA polymerase sigma-70 ECF-like HTH" evidence="1">
    <location>
        <begin position="15"/>
        <end position="187"/>
    </location>
</feature>
<dbReference type="SUPFAM" id="SSF88946">
    <property type="entry name" value="Sigma2 domain of RNA polymerase sigma factors"/>
    <property type="match status" value="1"/>
</dbReference>
<protein>
    <recommendedName>
        <fullName evidence="1">RNA polymerase sigma-70 ECF-like HTH domain-containing protein</fullName>
    </recommendedName>
</protein>
<name>A0A8A4TIN6_SULCO</name>
<dbReference type="InterPro" id="IPR036388">
    <property type="entry name" value="WH-like_DNA-bd_sf"/>
</dbReference>
<dbReference type="Proteomes" id="UP000663929">
    <property type="component" value="Chromosome"/>
</dbReference>
<dbReference type="Pfam" id="PF07638">
    <property type="entry name" value="Sigma70_ECF"/>
    <property type="match status" value="1"/>
</dbReference>
<reference evidence="2" key="1">
    <citation type="submission" date="2021-03" db="EMBL/GenBank/DDBJ databases">
        <title>Acanthopleuribacteraceae sp. M133.</title>
        <authorList>
            <person name="Wang G."/>
        </authorList>
    </citation>
    <scope>NUCLEOTIDE SEQUENCE</scope>
    <source>
        <strain evidence="2">M133</strain>
    </source>
</reference>
<dbReference type="AlphaFoldDB" id="A0A8A4TIN6"/>
<sequence length="213" mass="24095">MNDSNPERKPMGDEGDVTCLLRQWQEEGRAVFDRLWPAVADDLKHISLKLLSEFVAGAGPAATMSATDLLHEAFPKLYHYRIGREFQNRAQFFALAKSIMLHILLNYRRKKFRAQGHLAADVELADIADGEALSLDSIMTLLEGLRKLATIAPRQSRIIHMRFYQDMSFKGIMAEMGMSRSSVYLDLKGGLLFLKHYLQQNEHAGNASRSLEA</sequence>
<evidence type="ECO:0000259" key="1">
    <source>
        <dbReference type="Pfam" id="PF07638"/>
    </source>
</evidence>
<accession>A0A8A4TIN6</accession>
<dbReference type="InterPro" id="IPR013324">
    <property type="entry name" value="RNA_pol_sigma_r3/r4-like"/>
</dbReference>
<organism evidence="2 3">
    <name type="scientific">Sulfidibacter corallicola</name>
    <dbReference type="NCBI Taxonomy" id="2818388"/>
    <lineage>
        <taxon>Bacteria</taxon>
        <taxon>Pseudomonadati</taxon>
        <taxon>Acidobacteriota</taxon>
        <taxon>Holophagae</taxon>
        <taxon>Acanthopleuribacterales</taxon>
        <taxon>Acanthopleuribacteraceae</taxon>
        <taxon>Sulfidibacter</taxon>
    </lineage>
</organism>
<dbReference type="KEGG" id="scor:J3U87_26000"/>
<dbReference type="RefSeq" id="WP_237378700.1">
    <property type="nucleotide sequence ID" value="NZ_CP071793.1"/>
</dbReference>
<dbReference type="SUPFAM" id="SSF88659">
    <property type="entry name" value="Sigma3 and sigma4 domains of RNA polymerase sigma factors"/>
    <property type="match status" value="1"/>
</dbReference>
<dbReference type="EMBL" id="CP071793">
    <property type="protein sequence ID" value="QTD49054.1"/>
    <property type="molecule type" value="Genomic_DNA"/>
</dbReference>
<dbReference type="InterPro" id="IPR013325">
    <property type="entry name" value="RNA_pol_sigma_r2"/>
</dbReference>
<dbReference type="Gene3D" id="1.10.1740.10">
    <property type="match status" value="1"/>
</dbReference>
<evidence type="ECO:0000313" key="2">
    <source>
        <dbReference type="EMBL" id="QTD49054.1"/>
    </source>
</evidence>
<dbReference type="GO" id="GO:0003700">
    <property type="term" value="F:DNA-binding transcription factor activity"/>
    <property type="evidence" value="ECO:0007669"/>
    <property type="project" value="InterPro"/>
</dbReference>
<proteinExistence type="predicted"/>
<dbReference type="InterPro" id="IPR053812">
    <property type="entry name" value="HTH_Sigma70_ECF-like"/>
</dbReference>
<evidence type="ECO:0000313" key="3">
    <source>
        <dbReference type="Proteomes" id="UP000663929"/>
    </source>
</evidence>